<comment type="caution">
    <text evidence="2">The sequence shown here is derived from an EMBL/GenBank/DDBJ whole genome shotgun (WGS) entry which is preliminary data.</text>
</comment>
<feature type="transmembrane region" description="Helical" evidence="1">
    <location>
        <begin position="191"/>
        <end position="211"/>
    </location>
</feature>
<protein>
    <submittedName>
        <fullName evidence="2">Uncharacterized protein</fullName>
    </submittedName>
</protein>
<evidence type="ECO:0000313" key="3">
    <source>
        <dbReference type="Proteomes" id="UP001339883"/>
    </source>
</evidence>
<accession>A0ABU6DWK0</accession>
<sequence>MKINIELNWAFFTSIFTLFLYWCGYFYLSGIANYFHYNIDTFDIPLPTVILYGITNGFKECMCFIGFIVIYSFFQYSLKNRFKYVYNKLAAVALNFIIICFRFKPISFIIFCLLSPFIILVKFFCKPKTKKFFKDITPSCIPRAYRYFLHENRRLKVETYLGLKNAKLSPIELKKIKNECPNTSNFDLVFLAHYLSLILLIFGFLVLFSFAQGLFHKGKQDAETQFQNSVLSYYSKKENTHNTYPRIELSNSKNNILFSTEICFKGSCLVTDLTKNTQLQEAKNMKFLSENN</sequence>
<reference evidence="2 3" key="1">
    <citation type="submission" date="2019-08" db="EMBL/GenBank/DDBJ databases">
        <title>Five species of Acinetobacter isolated from floral nectar and animal pollinators.</title>
        <authorList>
            <person name="Hendry T.A."/>
        </authorList>
    </citation>
    <scope>NUCLEOTIDE SEQUENCE [LARGE SCALE GENOMIC DNA]</scope>
    <source>
        <strain evidence="2 3">MD18.27</strain>
    </source>
</reference>
<gene>
    <name evidence="2" type="ORF">I2F25_09415</name>
</gene>
<dbReference type="RefSeq" id="WP_325775630.1">
    <property type="nucleotide sequence ID" value="NZ_VTDN01000007.1"/>
</dbReference>
<dbReference type="EMBL" id="VTDN01000007">
    <property type="protein sequence ID" value="MEB5477258.1"/>
    <property type="molecule type" value="Genomic_DNA"/>
</dbReference>
<feature type="transmembrane region" description="Helical" evidence="1">
    <location>
        <begin position="108"/>
        <end position="124"/>
    </location>
</feature>
<keyword evidence="1" id="KW-0472">Membrane</keyword>
<dbReference type="Proteomes" id="UP001339883">
    <property type="component" value="Unassembled WGS sequence"/>
</dbReference>
<evidence type="ECO:0000313" key="2">
    <source>
        <dbReference type="EMBL" id="MEB5477258.1"/>
    </source>
</evidence>
<keyword evidence="1" id="KW-0812">Transmembrane</keyword>
<name>A0ABU6DWK0_9GAMM</name>
<proteinExistence type="predicted"/>
<feature type="transmembrane region" description="Helical" evidence="1">
    <location>
        <begin position="84"/>
        <end position="101"/>
    </location>
</feature>
<organism evidence="2 3">
    <name type="scientific">Acinetobacter pollinis</name>
    <dbReference type="NCBI Taxonomy" id="2605270"/>
    <lineage>
        <taxon>Bacteria</taxon>
        <taxon>Pseudomonadati</taxon>
        <taxon>Pseudomonadota</taxon>
        <taxon>Gammaproteobacteria</taxon>
        <taxon>Moraxellales</taxon>
        <taxon>Moraxellaceae</taxon>
        <taxon>Acinetobacter</taxon>
    </lineage>
</organism>
<evidence type="ECO:0000256" key="1">
    <source>
        <dbReference type="SAM" id="Phobius"/>
    </source>
</evidence>
<keyword evidence="1" id="KW-1133">Transmembrane helix</keyword>
<keyword evidence="3" id="KW-1185">Reference proteome</keyword>
<feature type="transmembrane region" description="Helical" evidence="1">
    <location>
        <begin position="7"/>
        <end position="28"/>
    </location>
</feature>